<dbReference type="EMBL" id="PGFG01000001">
    <property type="protein sequence ID" value="PJJ76192.1"/>
    <property type="molecule type" value="Genomic_DNA"/>
</dbReference>
<dbReference type="Proteomes" id="UP000230000">
    <property type="component" value="Unassembled WGS sequence"/>
</dbReference>
<protein>
    <recommendedName>
        <fullName evidence="3">Chlorophyllase-like protein</fullName>
    </recommendedName>
</protein>
<sequence length="180" mass="19554">MDLPKIISIGLLLFTTSCSKNNKPAPTPPVTPTTPTVYTIESFDSTVTASFGTLHYKVYYPKELTGQTFVIHVSRGGDGLGDDTGPNNQLTSYIERYVQKGYVVIQIDHRFALNDTQVAQYRGEEIKFIAEKVATGTLSYGKFKGTVDGSRQGFVGHSAGCMEGLEAAGVTMTHGNYFVP</sequence>
<gene>
    <name evidence="1" type="ORF">BXY57_1798</name>
</gene>
<dbReference type="RefSeq" id="WP_100314710.1">
    <property type="nucleotide sequence ID" value="NZ_PGFG01000001.1"/>
</dbReference>
<dbReference type="PROSITE" id="PS51257">
    <property type="entry name" value="PROKAR_LIPOPROTEIN"/>
    <property type="match status" value="1"/>
</dbReference>
<dbReference type="InterPro" id="IPR029058">
    <property type="entry name" value="AB_hydrolase_fold"/>
</dbReference>
<dbReference type="OrthoDB" id="9814760at2"/>
<evidence type="ECO:0000313" key="2">
    <source>
        <dbReference type="Proteomes" id="UP000230000"/>
    </source>
</evidence>
<keyword evidence="2" id="KW-1185">Reference proteome</keyword>
<dbReference type="AlphaFoldDB" id="A0A2M9CW97"/>
<proteinExistence type="predicted"/>
<dbReference type="Gene3D" id="3.40.50.1820">
    <property type="entry name" value="alpha/beta hydrolase"/>
    <property type="match status" value="1"/>
</dbReference>
<reference evidence="1 2" key="1">
    <citation type="submission" date="2017-11" db="EMBL/GenBank/DDBJ databases">
        <title>Genomic Encyclopedia of Archaeal and Bacterial Type Strains, Phase II (KMG-II): From Individual Species to Whole Genera.</title>
        <authorList>
            <person name="Goeker M."/>
        </authorList>
    </citation>
    <scope>NUCLEOTIDE SEQUENCE [LARGE SCALE GENOMIC DNA]</scope>
    <source>
        <strain evidence="1 2">DSM 27268</strain>
    </source>
</reference>
<evidence type="ECO:0008006" key="3">
    <source>
        <dbReference type="Google" id="ProtNLM"/>
    </source>
</evidence>
<accession>A0A2M9CW97</accession>
<name>A0A2M9CW97_9BACT</name>
<comment type="caution">
    <text evidence="1">The sequence shown here is derived from an EMBL/GenBank/DDBJ whole genome shotgun (WGS) entry which is preliminary data.</text>
</comment>
<dbReference type="SUPFAM" id="SSF53474">
    <property type="entry name" value="alpha/beta-Hydrolases"/>
    <property type="match status" value="1"/>
</dbReference>
<organism evidence="1 2">
    <name type="scientific">Thermoflavifilum aggregans</name>
    <dbReference type="NCBI Taxonomy" id="454188"/>
    <lineage>
        <taxon>Bacteria</taxon>
        <taxon>Pseudomonadati</taxon>
        <taxon>Bacteroidota</taxon>
        <taxon>Chitinophagia</taxon>
        <taxon>Chitinophagales</taxon>
        <taxon>Chitinophagaceae</taxon>
        <taxon>Thermoflavifilum</taxon>
    </lineage>
</organism>
<evidence type="ECO:0000313" key="1">
    <source>
        <dbReference type="EMBL" id="PJJ76192.1"/>
    </source>
</evidence>